<feature type="domain" description="Response regulatory" evidence="4">
    <location>
        <begin position="5"/>
        <end position="115"/>
    </location>
</feature>
<dbReference type="SUPFAM" id="SSF52172">
    <property type="entry name" value="CheY-like"/>
    <property type="match status" value="1"/>
</dbReference>
<dbReference type="GO" id="GO:0003677">
    <property type="term" value="F:DNA binding"/>
    <property type="evidence" value="ECO:0007669"/>
    <property type="project" value="UniProtKB-KW"/>
</dbReference>
<dbReference type="CDD" id="cd06170">
    <property type="entry name" value="LuxR_C_like"/>
    <property type="match status" value="1"/>
</dbReference>
<evidence type="ECO:0000259" key="3">
    <source>
        <dbReference type="PROSITE" id="PS50043"/>
    </source>
</evidence>
<dbReference type="PROSITE" id="PS50043">
    <property type="entry name" value="HTH_LUXR_2"/>
    <property type="match status" value="1"/>
</dbReference>
<dbReference type="RefSeq" id="WP_037460738.1">
    <property type="nucleotide sequence ID" value="NZ_AVFL01000044.1"/>
</dbReference>
<sequence>MTSTRTVLIEANRLFRDGLKHLLASTEFAIGAEFGTMDQAVDGAVPSTLVIIGQSDKEPGDAGRLRDAYPDAHIVVLASDLSVDALREAMGAGVAGFLMKDISPEALVQSLQLIMLGEKVFPTNLASMLMDMNNQPSPLNSVRGLTTREKEILQSLVGGASNKLIANRLGITEATIKVHLKTLLRKLDVNNRTQAAIWAMNNGFAAETAAAPTRHLQAISA</sequence>
<evidence type="ECO:0000259" key="4">
    <source>
        <dbReference type="PROSITE" id="PS50110"/>
    </source>
</evidence>
<dbReference type="SMART" id="SM00421">
    <property type="entry name" value="HTH_LUXR"/>
    <property type="match status" value="1"/>
</dbReference>
<dbReference type="Gene3D" id="3.40.50.2300">
    <property type="match status" value="1"/>
</dbReference>
<keyword evidence="1" id="KW-0238">DNA-binding</keyword>
<dbReference type="AlphaFoldDB" id="W9GUN8"/>
<evidence type="ECO:0008006" key="7">
    <source>
        <dbReference type="Google" id="ProtNLM"/>
    </source>
</evidence>
<dbReference type="GO" id="GO:0006355">
    <property type="term" value="P:regulation of DNA-templated transcription"/>
    <property type="evidence" value="ECO:0007669"/>
    <property type="project" value="InterPro"/>
</dbReference>
<dbReference type="PANTHER" id="PTHR43214:SF42">
    <property type="entry name" value="TRANSCRIPTIONAL REGULATORY PROTEIN DESR"/>
    <property type="match status" value="1"/>
</dbReference>
<name>W9GUN8_9PROT</name>
<dbReference type="OrthoDB" id="9814495at2"/>
<dbReference type="InterPro" id="IPR011006">
    <property type="entry name" value="CheY-like_superfamily"/>
</dbReference>
<dbReference type="PATRIC" id="fig|1385369.3.peg.6555"/>
<dbReference type="EMBL" id="AVFL01000044">
    <property type="protein sequence ID" value="EWY36386.1"/>
    <property type="molecule type" value="Genomic_DNA"/>
</dbReference>
<dbReference type="STRING" id="1385369.N825_26945"/>
<reference evidence="5 6" key="1">
    <citation type="submission" date="2013-08" db="EMBL/GenBank/DDBJ databases">
        <title>The genome sequence of Skermanella stibiiresistens.</title>
        <authorList>
            <person name="Zhu W."/>
            <person name="Wang G."/>
        </authorList>
    </citation>
    <scope>NUCLEOTIDE SEQUENCE [LARGE SCALE GENOMIC DNA]</scope>
    <source>
        <strain evidence="5 6">SB22</strain>
    </source>
</reference>
<dbReference type="PRINTS" id="PR00038">
    <property type="entry name" value="HTHLUXR"/>
</dbReference>
<comment type="caution">
    <text evidence="5">The sequence shown here is derived from an EMBL/GenBank/DDBJ whole genome shotgun (WGS) entry which is preliminary data.</text>
</comment>
<dbReference type="InterPro" id="IPR001789">
    <property type="entry name" value="Sig_transdc_resp-reg_receiver"/>
</dbReference>
<dbReference type="InterPro" id="IPR016032">
    <property type="entry name" value="Sig_transdc_resp-reg_C-effctor"/>
</dbReference>
<dbReference type="InterPro" id="IPR000792">
    <property type="entry name" value="Tscrpt_reg_LuxR_C"/>
</dbReference>
<dbReference type="PANTHER" id="PTHR43214">
    <property type="entry name" value="TWO-COMPONENT RESPONSE REGULATOR"/>
    <property type="match status" value="1"/>
</dbReference>
<evidence type="ECO:0000256" key="2">
    <source>
        <dbReference type="PROSITE-ProRule" id="PRU00169"/>
    </source>
</evidence>
<accession>W9GUN8</accession>
<evidence type="ECO:0000313" key="5">
    <source>
        <dbReference type="EMBL" id="EWY36386.1"/>
    </source>
</evidence>
<gene>
    <name evidence="5" type="ORF">N825_26945</name>
</gene>
<comment type="caution">
    <text evidence="2">Lacks conserved residue(s) required for the propagation of feature annotation.</text>
</comment>
<dbReference type="InterPro" id="IPR039420">
    <property type="entry name" value="WalR-like"/>
</dbReference>
<dbReference type="GO" id="GO:0000160">
    <property type="term" value="P:phosphorelay signal transduction system"/>
    <property type="evidence" value="ECO:0007669"/>
    <property type="project" value="InterPro"/>
</dbReference>
<dbReference type="Pfam" id="PF00196">
    <property type="entry name" value="GerE"/>
    <property type="match status" value="1"/>
</dbReference>
<organism evidence="5 6">
    <name type="scientific">Skermanella stibiiresistens SB22</name>
    <dbReference type="NCBI Taxonomy" id="1385369"/>
    <lineage>
        <taxon>Bacteria</taxon>
        <taxon>Pseudomonadati</taxon>
        <taxon>Pseudomonadota</taxon>
        <taxon>Alphaproteobacteria</taxon>
        <taxon>Rhodospirillales</taxon>
        <taxon>Azospirillaceae</taxon>
        <taxon>Skermanella</taxon>
    </lineage>
</organism>
<protein>
    <recommendedName>
        <fullName evidence="7">Transcriptional regulator</fullName>
    </recommendedName>
</protein>
<evidence type="ECO:0000313" key="6">
    <source>
        <dbReference type="Proteomes" id="UP000019486"/>
    </source>
</evidence>
<proteinExistence type="predicted"/>
<dbReference type="Proteomes" id="UP000019486">
    <property type="component" value="Unassembled WGS sequence"/>
</dbReference>
<evidence type="ECO:0000256" key="1">
    <source>
        <dbReference type="ARBA" id="ARBA00023125"/>
    </source>
</evidence>
<keyword evidence="6" id="KW-1185">Reference proteome</keyword>
<dbReference type="PROSITE" id="PS50110">
    <property type="entry name" value="RESPONSE_REGULATORY"/>
    <property type="match status" value="1"/>
</dbReference>
<dbReference type="SUPFAM" id="SSF46894">
    <property type="entry name" value="C-terminal effector domain of the bipartite response regulators"/>
    <property type="match status" value="1"/>
</dbReference>
<feature type="domain" description="HTH luxR-type" evidence="3">
    <location>
        <begin position="138"/>
        <end position="203"/>
    </location>
</feature>